<feature type="domain" description="Methyl-accepting transducer" evidence="4">
    <location>
        <begin position="161"/>
        <end position="390"/>
    </location>
</feature>
<dbReference type="Pfam" id="PF00015">
    <property type="entry name" value="MCPsignal"/>
    <property type="match status" value="1"/>
</dbReference>
<keyword evidence="3" id="KW-0807">Transducer</keyword>
<reference evidence="6 7" key="1">
    <citation type="submission" date="2019-05" db="EMBL/GenBank/DDBJ databases">
        <title>Arcobacter cibarius and Arcobacter thereius providing challenges in identification an antibiotic susceptibility and Quinolone resistance.</title>
        <authorList>
            <person name="Busch A."/>
            <person name="Hanel I."/>
            <person name="Hotzel H."/>
            <person name="Tomaso H."/>
        </authorList>
    </citation>
    <scope>NUCLEOTIDE SEQUENCE [LARGE SCALE GENOMIC DNA]</scope>
    <source>
        <strain evidence="6 7">16CS0831-2</strain>
    </source>
</reference>
<dbReference type="InterPro" id="IPR004090">
    <property type="entry name" value="Chemotax_Me-accpt_rcpt"/>
</dbReference>
<comment type="similarity">
    <text evidence="2">Belongs to the methyl-accepting chemotaxis (MCP) protein family.</text>
</comment>
<reference evidence="5 8" key="2">
    <citation type="submission" date="2020-05" db="EMBL/GenBank/DDBJ databases">
        <title>Complete genome sequencing of Campylobacter and Arcobacter type strains.</title>
        <authorList>
            <person name="Miller W.G."/>
            <person name="Yee E."/>
        </authorList>
    </citation>
    <scope>NUCLEOTIDE SEQUENCE [LARGE SCALE GENOMIC DNA]</scope>
    <source>
        <strain evidence="5 8">LMG 21996</strain>
    </source>
</reference>
<evidence type="ECO:0000259" key="4">
    <source>
        <dbReference type="PROSITE" id="PS50111"/>
    </source>
</evidence>
<dbReference type="Proteomes" id="UP000305417">
    <property type="component" value="Unassembled WGS sequence"/>
</dbReference>
<keyword evidence="1" id="KW-0145">Chemotaxis</keyword>
<dbReference type="SMART" id="SM00283">
    <property type="entry name" value="MA"/>
    <property type="match status" value="1"/>
</dbReference>
<dbReference type="GO" id="GO:0004888">
    <property type="term" value="F:transmembrane signaling receptor activity"/>
    <property type="evidence" value="ECO:0007669"/>
    <property type="project" value="InterPro"/>
</dbReference>
<organism evidence="5 8">
    <name type="scientific">Aliarcobacter cibarius</name>
    <dbReference type="NCBI Taxonomy" id="255507"/>
    <lineage>
        <taxon>Bacteria</taxon>
        <taxon>Pseudomonadati</taxon>
        <taxon>Campylobacterota</taxon>
        <taxon>Epsilonproteobacteria</taxon>
        <taxon>Campylobacterales</taxon>
        <taxon>Arcobacteraceae</taxon>
        <taxon>Aliarcobacter</taxon>
    </lineage>
</organism>
<accession>A0A7L5JRB4</accession>
<dbReference type="SUPFAM" id="SSF58104">
    <property type="entry name" value="Methyl-accepting chemotaxis protein (MCP) signaling domain"/>
    <property type="match status" value="1"/>
</dbReference>
<dbReference type="RefSeq" id="WP_024775941.1">
    <property type="nucleotide sequence ID" value="NZ_CP054051.1"/>
</dbReference>
<dbReference type="Gene3D" id="1.10.287.950">
    <property type="entry name" value="Methyl-accepting chemotaxis protein"/>
    <property type="match status" value="1"/>
</dbReference>
<dbReference type="PANTHER" id="PTHR43531:SF11">
    <property type="entry name" value="METHYL-ACCEPTING CHEMOTAXIS PROTEIN 3"/>
    <property type="match status" value="1"/>
</dbReference>
<keyword evidence="7" id="KW-1185">Reference proteome</keyword>
<dbReference type="PANTHER" id="PTHR43531">
    <property type="entry name" value="PROTEIN ICFG"/>
    <property type="match status" value="1"/>
</dbReference>
<dbReference type="EMBL" id="VBUC01000006">
    <property type="protein sequence ID" value="TLT00639.1"/>
    <property type="molecule type" value="Genomic_DNA"/>
</dbReference>
<evidence type="ECO:0000256" key="3">
    <source>
        <dbReference type="PROSITE-ProRule" id="PRU00284"/>
    </source>
</evidence>
<evidence type="ECO:0000313" key="6">
    <source>
        <dbReference type="EMBL" id="TLT00639.1"/>
    </source>
</evidence>
<gene>
    <name evidence="5" type="ORF">ACBT_1703</name>
    <name evidence="6" type="ORF">FE247_03605</name>
</gene>
<evidence type="ECO:0000256" key="1">
    <source>
        <dbReference type="ARBA" id="ARBA00022500"/>
    </source>
</evidence>
<sequence length="421" mass="46467">MFFRKKSNKDMLETLTQIEKYLNSEINYIDMNSVKDNDEVSKKLDNICRILNKKNDEELQIFGEIMLVSEKLASGIVSDRINFTNSSNFKLNYIAKTINNLANDLEKSISLIKQTLLLYGKYDYREKLDESLVKNDFRVLFEEINTLRKTITEMLIENKSNGLTLQNSSKVLLKNVDSLNISSSKAAASLEETSAALDEVTTNIRNNTQNVLKVARLSQSIIEQAHKGENLASKTSASMQDIAREVNLVNEAISVIDQIAFQTNILSLNAAVEAATAGEAGKGFAVVAGEVRSLASRSAEAAKEIKNIVQSATKKANEGNEISSHMIDGYKELYSSLNEAIILIDDVQNSSQEQLDAVEQINSAIATIDSQTQENANVASQSHDVAVTTDTISTLIVKNANAKEFEGKDSAKAKKIRSSEY</sequence>
<dbReference type="InterPro" id="IPR004089">
    <property type="entry name" value="MCPsignal_dom"/>
</dbReference>
<protein>
    <submittedName>
        <fullName evidence="6">Chemotaxis protein</fullName>
    </submittedName>
    <submittedName>
        <fullName evidence="5">MCP-domain signal transduction protein</fullName>
    </submittedName>
</protein>
<dbReference type="GO" id="GO:0007165">
    <property type="term" value="P:signal transduction"/>
    <property type="evidence" value="ECO:0007669"/>
    <property type="project" value="UniProtKB-KW"/>
</dbReference>
<evidence type="ECO:0000256" key="2">
    <source>
        <dbReference type="ARBA" id="ARBA00029447"/>
    </source>
</evidence>
<proteinExistence type="inferred from homology"/>
<evidence type="ECO:0000313" key="7">
    <source>
        <dbReference type="Proteomes" id="UP000305417"/>
    </source>
</evidence>
<evidence type="ECO:0000313" key="5">
    <source>
        <dbReference type="EMBL" id="QKJ27600.1"/>
    </source>
</evidence>
<evidence type="ECO:0000313" key="8">
    <source>
        <dbReference type="Proteomes" id="UP000509513"/>
    </source>
</evidence>
<dbReference type="InterPro" id="IPR051310">
    <property type="entry name" value="MCP_chemotaxis"/>
</dbReference>
<dbReference type="OrthoDB" id="5337214at2"/>
<dbReference type="GO" id="GO:0016020">
    <property type="term" value="C:membrane"/>
    <property type="evidence" value="ECO:0007669"/>
    <property type="project" value="InterPro"/>
</dbReference>
<name>A0A7L5JRB4_9BACT</name>
<dbReference type="Proteomes" id="UP000509513">
    <property type="component" value="Chromosome"/>
</dbReference>
<dbReference type="PRINTS" id="PR00260">
    <property type="entry name" value="CHEMTRNSDUCR"/>
</dbReference>
<dbReference type="PROSITE" id="PS50111">
    <property type="entry name" value="CHEMOTAXIS_TRANSDUC_2"/>
    <property type="match status" value="1"/>
</dbReference>
<dbReference type="GO" id="GO:0006935">
    <property type="term" value="P:chemotaxis"/>
    <property type="evidence" value="ECO:0007669"/>
    <property type="project" value="UniProtKB-KW"/>
</dbReference>
<dbReference type="KEGG" id="acib:ACBT_1703"/>
<dbReference type="AlphaFoldDB" id="A0A7L5JRB4"/>
<dbReference type="EMBL" id="CP054051">
    <property type="protein sequence ID" value="QKJ27600.1"/>
    <property type="molecule type" value="Genomic_DNA"/>
</dbReference>